<dbReference type="HAMAP" id="MF_00489">
    <property type="entry name" value="UPF0178"/>
    <property type="match status" value="1"/>
</dbReference>
<organism evidence="3 4">
    <name type="scientific">Guyparkeria halophila</name>
    <dbReference type="NCBI Taxonomy" id="47960"/>
    <lineage>
        <taxon>Bacteria</taxon>
        <taxon>Pseudomonadati</taxon>
        <taxon>Pseudomonadota</taxon>
        <taxon>Gammaproteobacteria</taxon>
        <taxon>Chromatiales</taxon>
        <taxon>Thioalkalibacteraceae</taxon>
        <taxon>Guyparkeria</taxon>
    </lineage>
</organism>
<dbReference type="KEGG" id="ghl:GM160_08945"/>
<dbReference type="PANTHER" id="PTHR35146">
    <property type="entry name" value="UPF0178 PROTEIN YAII"/>
    <property type="match status" value="1"/>
</dbReference>
<dbReference type="NCBIfam" id="NF001095">
    <property type="entry name" value="PRK00124.1"/>
    <property type="match status" value="1"/>
</dbReference>
<reference evidence="3 4" key="1">
    <citation type="submission" date="2019-11" db="EMBL/GenBank/DDBJ databases">
        <authorList>
            <person name="Zhang J."/>
            <person name="Sun C."/>
        </authorList>
    </citation>
    <scope>NUCLEOTIDE SEQUENCE [LARGE SCALE GENOMIC DNA]</scope>
    <source>
        <strain evidence="4">sp2</strain>
    </source>
</reference>
<accession>A0A6I6CX84</accession>
<sequence>MTIWVDADACPVPIKQMLFRAADRVGVDVVLVANHPIAVPRSKRVRFMQVAPGFDVADNAIVEAAQPGDLVISADIELAADALAKGVAVIGPRGEAFSAESIRGRQVQREFMQTLRESGVATGGPPPLGPKDKQAFASALERWLNQYQREQREKNA</sequence>
<dbReference type="RefSeq" id="WP_156574670.1">
    <property type="nucleotide sequence ID" value="NZ_CP046415.1"/>
</dbReference>
<dbReference type="Proteomes" id="UP000427716">
    <property type="component" value="Chromosome"/>
</dbReference>
<protein>
    <recommendedName>
        <fullName evidence="2">UPF0178 protein GM160_08945</fullName>
    </recommendedName>
</protein>
<keyword evidence="4" id="KW-1185">Reference proteome</keyword>
<dbReference type="EMBL" id="CP046415">
    <property type="protein sequence ID" value="QGT79006.1"/>
    <property type="molecule type" value="Genomic_DNA"/>
</dbReference>
<proteinExistence type="inferred from homology"/>
<evidence type="ECO:0000256" key="1">
    <source>
        <dbReference type="ARBA" id="ARBA00008522"/>
    </source>
</evidence>
<dbReference type="InterPro" id="IPR003791">
    <property type="entry name" value="UPF0178"/>
</dbReference>
<dbReference type="CDD" id="cd18720">
    <property type="entry name" value="PIN_YqxD-like"/>
    <property type="match status" value="1"/>
</dbReference>
<name>A0A6I6CX84_9GAMM</name>
<evidence type="ECO:0000313" key="4">
    <source>
        <dbReference type="Proteomes" id="UP000427716"/>
    </source>
</evidence>
<dbReference type="AlphaFoldDB" id="A0A6I6CX84"/>
<dbReference type="PANTHER" id="PTHR35146:SF1">
    <property type="entry name" value="UPF0178 PROTEIN YAII"/>
    <property type="match status" value="1"/>
</dbReference>
<dbReference type="Pfam" id="PF02639">
    <property type="entry name" value="DUF188"/>
    <property type="match status" value="1"/>
</dbReference>
<comment type="similarity">
    <text evidence="1 2">Belongs to the UPF0178 family.</text>
</comment>
<evidence type="ECO:0000256" key="2">
    <source>
        <dbReference type="HAMAP-Rule" id="MF_00489"/>
    </source>
</evidence>
<evidence type="ECO:0000313" key="3">
    <source>
        <dbReference type="EMBL" id="QGT79006.1"/>
    </source>
</evidence>
<gene>
    <name evidence="3" type="ORF">GM160_08945</name>
</gene>